<dbReference type="AlphaFoldDB" id="A0A250IGJ1"/>
<proteinExistence type="predicted"/>
<dbReference type="PROSITE" id="PS51257">
    <property type="entry name" value="PROKAR_LIPOPROTEIN"/>
    <property type="match status" value="1"/>
</dbReference>
<evidence type="ECO:0008006" key="3">
    <source>
        <dbReference type="Google" id="ProtNLM"/>
    </source>
</evidence>
<gene>
    <name evidence="1" type="ORF">MEBOL_004347</name>
</gene>
<evidence type="ECO:0000313" key="2">
    <source>
        <dbReference type="Proteomes" id="UP000217289"/>
    </source>
</evidence>
<dbReference type="RefSeq" id="WP_095979289.1">
    <property type="nucleotide sequence ID" value="NZ_CP022163.1"/>
</dbReference>
<keyword evidence="2" id="KW-1185">Reference proteome</keyword>
<dbReference type="OrthoDB" id="5384996at2"/>
<sequence>MHIRFGWSGMCAAGILGCASGPVVSGATENHGFQNGNQVWVRGPWKAIAPSTDVDEIIDRLCPAIMQLDGASLRDYGQEYCGAIYSLGDGNYYTSIPSPLGKTVLVGPAKRKQCIPPRTVKDDRGKTSVLGDFHSHPWSPSPMSFEDRMARTQIWSIRIQFDTTCLIQKYVPSESNDRPGEVYERRDKAWKLVGLVKPEDKEYGIVTAVAEDG</sequence>
<name>A0A250IGJ1_9BACT</name>
<accession>A0A250IGJ1</accession>
<dbReference type="EMBL" id="CP022163">
    <property type="protein sequence ID" value="ATB30885.1"/>
    <property type="molecule type" value="Genomic_DNA"/>
</dbReference>
<dbReference type="KEGG" id="mbd:MEBOL_004347"/>
<protein>
    <recommendedName>
        <fullName evidence="3">JAB domain-containing protein</fullName>
    </recommendedName>
</protein>
<evidence type="ECO:0000313" key="1">
    <source>
        <dbReference type="EMBL" id="ATB30885.1"/>
    </source>
</evidence>
<dbReference type="SUPFAM" id="SSF102712">
    <property type="entry name" value="JAB1/MPN domain"/>
    <property type="match status" value="1"/>
</dbReference>
<organism evidence="1 2">
    <name type="scientific">Melittangium boletus DSM 14713</name>
    <dbReference type="NCBI Taxonomy" id="1294270"/>
    <lineage>
        <taxon>Bacteria</taxon>
        <taxon>Pseudomonadati</taxon>
        <taxon>Myxococcota</taxon>
        <taxon>Myxococcia</taxon>
        <taxon>Myxococcales</taxon>
        <taxon>Cystobacterineae</taxon>
        <taxon>Archangiaceae</taxon>
        <taxon>Melittangium</taxon>
    </lineage>
</organism>
<dbReference type="Proteomes" id="UP000217289">
    <property type="component" value="Chromosome"/>
</dbReference>
<reference evidence="1 2" key="1">
    <citation type="submission" date="2017-06" db="EMBL/GenBank/DDBJ databases">
        <authorList>
            <person name="Kim H.J."/>
            <person name="Triplett B.A."/>
        </authorList>
    </citation>
    <scope>NUCLEOTIDE SEQUENCE [LARGE SCALE GENOMIC DNA]</scope>
    <source>
        <strain evidence="1 2">DSM 14713</strain>
    </source>
</reference>